<feature type="compositionally biased region" description="Basic and acidic residues" evidence="1">
    <location>
        <begin position="48"/>
        <end position="57"/>
    </location>
</feature>
<reference evidence="2" key="1">
    <citation type="submission" date="2024-04" db="EMBL/GenBank/DDBJ databases">
        <authorList>
            <consortium name="Molecular Ecology Group"/>
        </authorList>
    </citation>
    <scope>NUCLEOTIDE SEQUENCE</scope>
</reference>
<proteinExistence type="predicted"/>
<name>A0AAV2NQX0_9HYME</name>
<protein>
    <submittedName>
        <fullName evidence="2">Uncharacterized protein</fullName>
    </submittedName>
</protein>
<organism evidence="2 3">
    <name type="scientific">Lasius platythorax</name>
    <dbReference type="NCBI Taxonomy" id="488582"/>
    <lineage>
        <taxon>Eukaryota</taxon>
        <taxon>Metazoa</taxon>
        <taxon>Ecdysozoa</taxon>
        <taxon>Arthropoda</taxon>
        <taxon>Hexapoda</taxon>
        <taxon>Insecta</taxon>
        <taxon>Pterygota</taxon>
        <taxon>Neoptera</taxon>
        <taxon>Endopterygota</taxon>
        <taxon>Hymenoptera</taxon>
        <taxon>Apocrita</taxon>
        <taxon>Aculeata</taxon>
        <taxon>Formicoidea</taxon>
        <taxon>Formicidae</taxon>
        <taxon>Formicinae</taxon>
        <taxon>Lasius</taxon>
        <taxon>Lasius</taxon>
    </lineage>
</organism>
<dbReference type="Proteomes" id="UP001497644">
    <property type="component" value="Chromosome 3"/>
</dbReference>
<evidence type="ECO:0000313" key="3">
    <source>
        <dbReference type="Proteomes" id="UP001497644"/>
    </source>
</evidence>
<accession>A0AAV2NQX0</accession>
<evidence type="ECO:0000313" key="2">
    <source>
        <dbReference type="EMBL" id="CAL1682290.1"/>
    </source>
</evidence>
<dbReference type="EMBL" id="OZ034826">
    <property type="protein sequence ID" value="CAL1682290.1"/>
    <property type="molecule type" value="Genomic_DNA"/>
</dbReference>
<gene>
    <name evidence="2" type="ORF">LPLAT_LOCUS8133</name>
</gene>
<dbReference type="AlphaFoldDB" id="A0AAV2NQX0"/>
<sequence length="101" mass="11832">MNPMALVSHRNRVFCLISKLVLRAVNPWEVARTFLDWFHRKSRRGRRPGFEIRESCPDPRSANQAQRVLRNAVMDENDRVGQFNKLKISKISYFTNSNDGI</sequence>
<feature type="region of interest" description="Disordered" evidence="1">
    <location>
        <begin position="44"/>
        <end position="64"/>
    </location>
</feature>
<evidence type="ECO:0000256" key="1">
    <source>
        <dbReference type="SAM" id="MobiDB-lite"/>
    </source>
</evidence>
<keyword evidence="3" id="KW-1185">Reference proteome</keyword>